<accession>A0A5R9G9Z5</accession>
<gene>
    <name evidence="5" type="ORF">FE782_17795</name>
</gene>
<evidence type="ECO:0000259" key="4">
    <source>
        <dbReference type="PROSITE" id="PS01124"/>
    </source>
</evidence>
<evidence type="ECO:0000256" key="2">
    <source>
        <dbReference type="ARBA" id="ARBA00023125"/>
    </source>
</evidence>
<dbReference type="Pfam" id="PF12833">
    <property type="entry name" value="HTH_18"/>
    <property type="match status" value="1"/>
</dbReference>
<sequence length="291" mass="32447">MMKGDVGAKEAAAMDVVGARTIALGYSRHAKPFYSQGIQKQPHLLLRLQVTGTCSAVLCGTKHSIEPGDLIVSKPGDSYRLEIDAGPDENGEKRIDSADFYLVCDGPWIDAWLARTDFPSKSRIEASEEILSLWRRLVYEKRNLRDDNEELTEALLKALCLTLERAVRNRRIGASGDAAYVPYQIKRYLERHATEPLTLASIAKRHGVSVSTASHLFKRTFGQSIMKYALEVRLAAASERILLSDLPLEAIAEASGFRSYPYFCRAFRARFHVPPSAYRALSLARTGSDRL</sequence>
<keyword evidence="2" id="KW-0238">DNA-binding</keyword>
<keyword evidence="3" id="KW-0804">Transcription</keyword>
<protein>
    <submittedName>
        <fullName evidence="5">AraC family transcriptional regulator</fullName>
    </submittedName>
</protein>
<proteinExistence type="predicted"/>
<dbReference type="InterPro" id="IPR018060">
    <property type="entry name" value="HTH_AraC"/>
</dbReference>
<dbReference type="AlphaFoldDB" id="A0A5R9G9Z5"/>
<evidence type="ECO:0000256" key="1">
    <source>
        <dbReference type="ARBA" id="ARBA00023015"/>
    </source>
</evidence>
<dbReference type="PANTHER" id="PTHR43280:SF10">
    <property type="entry name" value="REGULATORY PROTEIN POCR"/>
    <property type="match status" value="1"/>
</dbReference>
<feature type="domain" description="HTH araC/xylS-type" evidence="4">
    <location>
        <begin position="183"/>
        <end position="281"/>
    </location>
</feature>
<evidence type="ECO:0000256" key="3">
    <source>
        <dbReference type="ARBA" id="ARBA00023163"/>
    </source>
</evidence>
<dbReference type="PROSITE" id="PS01124">
    <property type="entry name" value="HTH_ARAC_FAMILY_2"/>
    <property type="match status" value="1"/>
</dbReference>
<dbReference type="SMART" id="SM00342">
    <property type="entry name" value="HTH_ARAC"/>
    <property type="match status" value="1"/>
</dbReference>
<comment type="caution">
    <text evidence="5">The sequence shown here is derived from an EMBL/GenBank/DDBJ whole genome shotgun (WGS) entry which is preliminary data.</text>
</comment>
<dbReference type="SUPFAM" id="SSF46689">
    <property type="entry name" value="Homeodomain-like"/>
    <property type="match status" value="2"/>
</dbReference>
<evidence type="ECO:0000313" key="6">
    <source>
        <dbReference type="Proteomes" id="UP000309676"/>
    </source>
</evidence>
<dbReference type="InterPro" id="IPR037923">
    <property type="entry name" value="HTH-like"/>
</dbReference>
<dbReference type="EMBL" id="VCIW01000012">
    <property type="protein sequence ID" value="TLS50900.1"/>
    <property type="molecule type" value="Genomic_DNA"/>
</dbReference>
<organism evidence="5 6">
    <name type="scientific">Paenibacillus antri</name>
    <dbReference type="NCBI Taxonomy" id="2582848"/>
    <lineage>
        <taxon>Bacteria</taxon>
        <taxon>Bacillati</taxon>
        <taxon>Bacillota</taxon>
        <taxon>Bacilli</taxon>
        <taxon>Bacillales</taxon>
        <taxon>Paenibacillaceae</taxon>
        <taxon>Paenibacillus</taxon>
    </lineage>
</organism>
<evidence type="ECO:0000313" key="5">
    <source>
        <dbReference type="EMBL" id="TLS50900.1"/>
    </source>
</evidence>
<reference evidence="5 6" key="1">
    <citation type="submission" date="2019-05" db="EMBL/GenBank/DDBJ databases">
        <authorList>
            <person name="Narsing Rao M.P."/>
            <person name="Li W.J."/>
        </authorList>
    </citation>
    <scope>NUCLEOTIDE SEQUENCE [LARGE SCALE GENOMIC DNA]</scope>
    <source>
        <strain evidence="5 6">SYSU_K30003</strain>
    </source>
</reference>
<dbReference type="GO" id="GO:0003700">
    <property type="term" value="F:DNA-binding transcription factor activity"/>
    <property type="evidence" value="ECO:0007669"/>
    <property type="project" value="InterPro"/>
</dbReference>
<dbReference type="SUPFAM" id="SSF51215">
    <property type="entry name" value="Regulatory protein AraC"/>
    <property type="match status" value="1"/>
</dbReference>
<dbReference type="Gene3D" id="1.10.10.60">
    <property type="entry name" value="Homeodomain-like"/>
    <property type="match status" value="1"/>
</dbReference>
<dbReference type="GO" id="GO:0043565">
    <property type="term" value="F:sequence-specific DNA binding"/>
    <property type="evidence" value="ECO:0007669"/>
    <property type="project" value="InterPro"/>
</dbReference>
<name>A0A5R9G9Z5_9BACL</name>
<keyword evidence="1" id="KW-0805">Transcription regulation</keyword>
<dbReference type="InterPro" id="IPR009057">
    <property type="entry name" value="Homeodomain-like_sf"/>
</dbReference>
<dbReference type="PANTHER" id="PTHR43280">
    <property type="entry name" value="ARAC-FAMILY TRANSCRIPTIONAL REGULATOR"/>
    <property type="match status" value="1"/>
</dbReference>
<keyword evidence="6" id="KW-1185">Reference proteome</keyword>
<dbReference type="Proteomes" id="UP000309676">
    <property type="component" value="Unassembled WGS sequence"/>
</dbReference>